<comment type="cofactor">
    <cofactor evidence="12">
        <name>[4Fe-4S] cluster</name>
        <dbReference type="ChEBI" id="CHEBI:49883"/>
    </cofactor>
    <text evidence="12">Binds 1 [4Fe-4S] cluster. The cluster is coordinated with 3 cysteines and an exchangeable S-adenosyl-L-methionine.</text>
</comment>
<keyword evidence="6 12" id="KW-0808">Transferase</keyword>
<dbReference type="AlphaFoldDB" id="A0A1G1XQW6"/>
<keyword evidence="12" id="KW-0819">tRNA processing</keyword>
<evidence type="ECO:0000256" key="2">
    <source>
        <dbReference type="ARBA" id="ARBA00022485"/>
    </source>
</evidence>
<dbReference type="GO" id="GO:0070040">
    <property type="term" value="F:rRNA (adenine(2503)-C2-)-methyltransferase activity"/>
    <property type="evidence" value="ECO:0007669"/>
    <property type="project" value="UniProtKB-UniRule"/>
</dbReference>
<dbReference type="InterPro" id="IPR040072">
    <property type="entry name" value="Methyltransferase_A"/>
</dbReference>
<keyword evidence="2 12" id="KW-0004">4Fe-4S</keyword>
<comment type="caution">
    <text evidence="14">The sequence shown here is derived from an EMBL/GenBank/DDBJ whole genome shotgun (WGS) entry which is preliminary data.</text>
</comment>
<dbReference type="InterPro" id="IPR058240">
    <property type="entry name" value="rSAM_sf"/>
</dbReference>
<dbReference type="EMBL" id="MHHZ01000004">
    <property type="protein sequence ID" value="OGY42371.1"/>
    <property type="molecule type" value="Genomic_DNA"/>
</dbReference>
<dbReference type="SFLD" id="SFLDS00029">
    <property type="entry name" value="Radical_SAM"/>
    <property type="match status" value="1"/>
</dbReference>
<comment type="subcellular location">
    <subcellularLocation>
        <location evidence="1 12">Cytoplasm</location>
    </subcellularLocation>
</comment>
<dbReference type="GO" id="GO:0051539">
    <property type="term" value="F:4 iron, 4 sulfur cluster binding"/>
    <property type="evidence" value="ECO:0007669"/>
    <property type="project" value="UniProtKB-UniRule"/>
</dbReference>
<dbReference type="NCBIfam" id="TIGR00048">
    <property type="entry name" value="rRNA_mod_RlmN"/>
    <property type="match status" value="1"/>
</dbReference>
<evidence type="ECO:0000313" key="14">
    <source>
        <dbReference type="EMBL" id="OGY42371.1"/>
    </source>
</evidence>
<evidence type="ECO:0000256" key="11">
    <source>
        <dbReference type="ARBA" id="ARBA00023157"/>
    </source>
</evidence>
<dbReference type="PANTHER" id="PTHR30544">
    <property type="entry name" value="23S RRNA METHYLTRANSFERASE"/>
    <property type="match status" value="1"/>
</dbReference>
<feature type="active site" description="S-methylcysteine intermediate" evidence="12">
    <location>
        <position position="326"/>
    </location>
</feature>
<dbReference type="SFLD" id="SFLDF00275">
    <property type="entry name" value="adenosine_C2_methyltransferase"/>
    <property type="match status" value="1"/>
</dbReference>
<feature type="binding site" evidence="12">
    <location>
        <position position="101"/>
    </location>
    <ligand>
        <name>[4Fe-4S] cluster</name>
        <dbReference type="ChEBI" id="CHEBI:49883"/>
        <note>4Fe-4S-S-AdoMet</note>
    </ligand>
</feature>
<dbReference type="SUPFAM" id="SSF102114">
    <property type="entry name" value="Radical SAM enzymes"/>
    <property type="match status" value="1"/>
</dbReference>
<dbReference type="PANTHER" id="PTHR30544:SF5">
    <property type="entry name" value="RADICAL SAM CORE DOMAIN-CONTAINING PROTEIN"/>
    <property type="match status" value="1"/>
</dbReference>
<keyword evidence="4 12" id="KW-0698">rRNA processing</keyword>
<comment type="similarity">
    <text evidence="12">Belongs to the radical SAM superfamily. RlmN family.</text>
</comment>
<dbReference type="Gene3D" id="1.10.150.530">
    <property type="match status" value="1"/>
</dbReference>
<comment type="function">
    <text evidence="12">Specifically methylates position 2 of adenine 2503 in 23S rRNA and position 2 of adenine 37 in tRNAs.</text>
</comment>
<protein>
    <recommendedName>
        <fullName evidence="12">Probable dual-specificity RNA methyltransferase RlmN</fullName>
        <ecNumber evidence="12">2.1.1.192</ecNumber>
    </recommendedName>
    <alternativeName>
        <fullName evidence="12">23S rRNA (adenine(2503)-C(2))-methyltransferase</fullName>
    </alternativeName>
    <alternativeName>
        <fullName evidence="12">23S rRNA m2A2503 methyltransferase</fullName>
    </alternativeName>
    <alternativeName>
        <fullName evidence="12">Ribosomal RNA large subunit methyltransferase N</fullName>
    </alternativeName>
    <alternativeName>
        <fullName evidence="12">tRNA (adenine(37)-C(2))-methyltransferase</fullName>
    </alternativeName>
    <alternativeName>
        <fullName evidence="12">tRNA m2A37 methyltransferase</fullName>
    </alternativeName>
</protein>
<dbReference type="GO" id="GO:0046872">
    <property type="term" value="F:metal ion binding"/>
    <property type="evidence" value="ECO:0007669"/>
    <property type="project" value="UniProtKB-KW"/>
</dbReference>
<dbReference type="InterPro" id="IPR004383">
    <property type="entry name" value="rRNA_lsu_MTrfase_RlmN/Cfr"/>
</dbReference>
<evidence type="ECO:0000256" key="3">
    <source>
        <dbReference type="ARBA" id="ARBA00022490"/>
    </source>
</evidence>
<evidence type="ECO:0000256" key="9">
    <source>
        <dbReference type="ARBA" id="ARBA00023004"/>
    </source>
</evidence>
<gene>
    <name evidence="12" type="primary">rlmN</name>
    <name evidence="14" type="ORF">A2Y82_04390</name>
</gene>
<dbReference type="PIRSF" id="PIRSF006004">
    <property type="entry name" value="CHP00048"/>
    <property type="match status" value="1"/>
</dbReference>
<feature type="binding site" evidence="12">
    <location>
        <position position="105"/>
    </location>
    <ligand>
        <name>[4Fe-4S] cluster</name>
        <dbReference type="ChEBI" id="CHEBI:49883"/>
        <note>4Fe-4S-S-AdoMet</note>
    </ligand>
</feature>
<feature type="binding site" evidence="12">
    <location>
        <begin position="151"/>
        <end position="152"/>
    </location>
    <ligand>
        <name>S-adenosyl-L-methionine</name>
        <dbReference type="ChEBI" id="CHEBI:59789"/>
    </ligand>
</feature>
<dbReference type="InterPro" id="IPR007197">
    <property type="entry name" value="rSAM"/>
</dbReference>
<keyword evidence="8 12" id="KW-0479">Metal-binding</keyword>
<keyword evidence="9 12" id="KW-0408">Iron</keyword>
<feature type="active site" description="Proton acceptor" evidence="12">
    <location>
        <position position="81"/>
    </location>
</feature>
<dbReference type="CDD" id="cd01335">
    <property type="entry name" value="Radical_SAM"/>
    <property type="match status" value="1"/>
</dbReference>
<evidence type="ECO:0000256" key="10">
    <source>
        <dbReference type="ARBA" id="ARBA00023014"/>
    </source>
</evidence>
<dbReference type="FunFam" id="3.20.20.70:FF:000014">
    <property type="entry name" value="Probable dual-specificity RNA methyltransferase RlmN"/>
    <property type="match status" value="1"/>
</dbReference>
<dbReference type="SFLD" id="SFLDG01062">
    <property type="entry name" value="methyltransferase_(Class_A)"/>
    <property type="match status" value="1"/>
</dbReference>
<feature type="binding site" evidence="12">
    <location>
        <position position="183"/>
    </location>
    <ligand>
        <name>S-adenosyl-L-methionine</name>
        <dbReference type="ChEBI" id="CHEBI:59789"/>
    </ligand>
</feature>
<organism evidence="14 15">
    <name type="scientific">Candidatus Buchananbacteria bacterium RBG_13_36_9</name>
    <dbReference type="NCBI Taxonomy" id="1797530"/>
    <lineage>
        <taxon>Bacteria</taxon>
        <taxon>Candidatus Buchananiibacteriota</taxon>
    </lineage>
</organism>
<evidence type="ECO:0000256" key="12">
    <source>
        <dbReference type="HAMAP-Rule" id="MF_01849"/>
    </source>
</evidence>
<evidence type="ECO:0000256" key="7">
    <source>
        <dbReference type="ARBA" id="ARBA00022691"/>
    </source>
</evidence>
<feature type="binding site" evidence="12">
    <location>
        <position position="285"/>
    </location>
    <ligand>
        <name>S-adenosyl-L-methionine</name>
        <dbReference type="ChEBI" id="CHEBI:59789"/>
    </ligand>
</feature>
<dbReference type="PROSITE" id="PS51918">
    <property type="entry name" value="RADICAL_SAM"/>
    <property type="match status" value="1"/>
</dbReference>
<dbReference type="GO" id="GO:0000049">
    <property type="term" value="F:tRNA binding"/>
    <property type="evidence" value="ECO:0007669"/>
    <property type="project" value="UniProtKB-UniRule"/>
</dbReference>
<dbReference type="HAMAP" id="MF_01849">
    <property type="entry name" value="RNA_methyltr_RlmN"/>
    <property type="match status" value="1"/>
</dbReference>
<keyword evidence="10 12" id="KW-0411">Iron-sulfur</keyword>
<keyword evidence="5 12" id="KW-0489">Methyltransferase</keyword>
<dbReference type="InterPro" id="IPR013785">
    <property type="entry name" value="Aldolase_TIM"/>
</dbReference>
<dbReference type="GO" id="GO:0030488">
    <property type="term" value="P:tRNA methylation"/>
    <property type="evidence" value="ECO:0007669"/>
    <property type="project" value="UniProtKB-UniRule"/>
</dbReference>
<dbReference type="InterPro" id="IPR027492">
    <property type="entry name" value="RNA_MTrfase_RlmN"/>
</dbReference>
<evidence type="ECO:0000256" key="5">
    <source>
        <dbReference type="ARBA" id="ARBA00022603"/>
    </source>
</evidence>
<dbReference type="GO" id="GO:0005737">
    <property type="term" value="C:cytoplasm"/>
    <property type="evidence" value="ECO:0007669"/>
    <property type="project" value="UniProtKB-SubCell"/>
</dbReference>
<name>A0A1G1XQW6_9BACT</name>
<comment type="catalytic activity">
    <reaction evidence="12">
        <text>adenosine(2503) in 23S rRNA + 2 reduced [2Fe-2S]-[ferredoxin] + 2 S-adenosyl-L-methionine = 2-methyladenosine(2503) in 23S rRNA + 5'-deoxyadenosine + L-methionine + 2 oxidized [2Fe-2S]-[ferredoxin] + S-adenosyl-L-homocysteine</text>
        <dbReference type="Rhea" id="RHEA:42916"/>
        <dbReference type="Rhea" id="RHEA-COMP:10000"/>
        <dbReference type="Rhea" id="RHEA-COMP:10001"/>
        <dbReference type="Rhea" id="RHEA-COMP:10152"/>
        <dbReference type="Rhea" id="RHEA-COMP:10282"/>
        <dbReference type="ChEBI" id="CHEBI:17319"/>
        <dbReference type="ChEBI" id="CHEBI:33737"/>
        <dbReference type="ChEBI" id="CHEBI:33738"/>
        <dbReference type="ChEBI" id="CHEBI:57844"/>
        <dbReference type="ChEBI" id="CHEBI:57856"/>
        <dbReference type="ChEBI" id="CHEBI:59789"/>
        <dbReference type="ChEBI" id="CHEBI:74411"/>
        <dbReference type="ChEBI" id="CHEBI:74497"/>
        <dbReference type="EC" id="2.1.1.192"/>
    </reaction>
</comment>
<dbReference type="EC" id="2.1.1.192" evidence="12"/>
<comment type="caution">
    <text evidence="12">Lacks conserved residue(s) required for the propagation of feature annotation.</text>
</comment>
<dbReference type="Proteomes" id="UP000176498">
    <property type="component" value="Unassembled WGS sequence"/>
</dbReference>
<dbReference type="GO" id="GO:0019843">
    <property type="term" value="F:rRNA binding"/>
    <property type="evidence" value="ECO:0007669"/>
    <property type="project" value="UniProtKB-UniRule"/>
</dbReference>
<dbReference type="Pfam" id="PF04055">
    <property type="entry name" value="Radical_SAM"/>
    <property type="match status" value="1"/>
</dbReference>
<proteinExistence type="inferred from homology"/>
<feature type="binding site" evidence="12">
    <location>
        <position position="108"/>
    </location>
    <ligand>
        <name>[4Fe-4S] cluster</name>
        <dbReference type="ChEBI" id="CHEBI:49883"/>
        <note>4Fe-4S-S-AdoMet</note>
    </ligand>
</feature>
<evidence type="ECO:0000313" key="15">
    <source>
        <dbReference type="Proteomes" id="UP000176498"/>
    </source>
</evidence>
<evidence type="ECO:0000256" key="4">
    <source>
        <dbReference type="ARBA" id="ARBA00022552"/>
    </source>
</evidence>
<evidence type="ECO:0000256" key="8">
    <source>
        <dbReference type="ARBA" id="ARBA00022723"/>
    </source>
</evidence>
<evidence type="ECO:0000256" key="6">
    <source>
        <dbReference type="ARBA" id="ARBA00022679"/>
    </source>
</evidence>
<evidence type="ECO:0000256" key="1">
    <source>
        <dbReference type="ARBA" id="ARBA00004496"/>
    </source>
</evidence>
<dbReference type="Gene3D" id="3.20.20.70">
    <property type="entry name" value="Aldolase class I"/>
    <property type="match status" value="1"/>
</dbReference>
<keyword evidence="7 12" id="KW-0949">S-adenosyl-L-methionine</keyword>
<keyword evidence="3 12" id="KW-0963">Cytoplasm</keyword>
<comment type="catalytic activity">
    <reaction evidence="12">
        <text>adenosine(37) in tRNA + 2 reduced [2Fe-2S]-[ferredoxin] + 2 S-adenosyl-L-methionine = 2-methyladenosine(37) in tRNA + 5'-deoxyadenosine + L-methionine + 2 oxidized [2Fe-2S]-[ferredoxin] + S-adenosyl-L-homocysteine</text>
        <dbReference type="Rhea" id="RHEA:43332"/>
        <dbReference type="Rhea" id="RHEA-COMP:10000"/>
        <dbReference type="Rhea" id="RHEA-COMP:10001"/>
        <dbReference type="Rhea" id="RHEA-COMP:10162"/>
        <dbReference type="Rhea" id="RHEA-COMP:10485"/>
        <dbReference type="ChEBI" id="CHEBI:17319"/>
        <dbReference type="ChEBI" id="CHEBI:33737"/>
        <dbReference type="ChEBI" id="CHEBI:33738"/>
        <dbReference type="ChEBI" id="CHEBI:57844"/>
        <dbReference type="ChEBI" id="CHEBI:57856"/>
        <dbReference type="ChEBI" id="CHEBI:59789"/>
        <dbReference type="ChEBI" id="CHEBI:74411"/>
        <dbReference type="ChEBI" id="CHEBI:74497"/>
        <dbReference type="EC" id="2.1.1.192"/>
    </reaction>
</comment>
<feature type="domain" description="Radical SAM core" evidence="13">
    <location>
        <begin position="87"/>
        <end position="320"/>
    </location>
</feature>
<accession>A0A1G1XQW6</accession>
<keyword evidence="11 12" id="KW-1015">Disulfide bond</keyword>
<feature type="binding site" evidence="12">
    <location>
        <begin position="206"/>
        <end position="208"/>
    </location>
    <ligand>
        <name>S-adenosyl-L-methionine</name>
        <dbReference type="ChEBI" id="CHEBI:59789"/>
    </ligand>
</feature>
<dbReference type="GO" id="GO:0070475">
    <property type="term" value="P:rRNA base methylation"/>
    <property type="evidence" value="ECO:0007669"/>
    <property type="project" value="UniProtKB-UniRule"/>
</dbReference>
<dbReference type="GO" id="GO:0002935">
    <property type="term" value="F:tRNA (adenine(37)-C2)-methyltransferase activity"/>
    <property type="evidence" value="ECO:0007669"/>
    <property type="project" value="UniProtKB-UniRule"/>
</dbReference>
<comment type="miscellaneous">
    <text evidence="12">Reaction proceeds by a ping-pong mechanism involving intermediate methylation of a conserved cysteine residue.</text>
</comment>
<reference evidence="14 15" key="1">
    <citation type="journal article" date="2016" name="Nat. Commun.">
        <title>Thousands of microbial genomes shed light on interconnected biogeochemical processes in an aquifer system.</title>
        <authorList>
            <person name="Anantharaman K."/>
            <person name="Brown C.T."/>
            <person name="Hug L.A."/>
            <person name="Sharon I."/>
            <person name="Castelle C.J."/>
            <person name="Probst A.J."/>
            <person name="Thomas B.C."/>
            <person name="Singh A."/>
            <person name="Wilkins M.J."/>
            <person name="Karaoz U."/>
            <person name="Brodie E.L."/>
            <person name="Williams K.H."/>
            <person name="Hubbard S.S."/>
            <person name="Banfield J.F."/>
        </authorList>
    </citation>
    <scope>NUCLEOTIDE SEQUENCE [LARGE SCALE GENOMIC DNA]</scope>
</reference>
<dbReference type="SMART" id="SM00729">
    <property type="entry name" value="Elp3"/>
    <property type="match status" value="1"/>
</dbReference>
<evidence type="ECO:0000259" key="13">
    <source>
        <dbReference type="PROSITE" id="PS51918"/>
    </source>
</evidence>
<dbReference type="InterPro" id="IPR006638">
    <property type="entry name" value="Elp3/MiaA/NifB-like_rSAM"/>
</dbReference>
<sequence>MNIAKLETILKAEPGFRLKQAMEAIYKQLMTDWSQALNFPQKLRKKLNKECPLEIKAQVLESRDKKTIKAQITLSDGLKIETVLLRHKDRNTVCVSSQVGCALGCLFCATGQQGFKRNLLVWEIVEQVIFFARYLKEIGDRVDNLVFMGMGEPFLNYDNVLEAIKLLNSKDTLNLGARHISISTIGIIPGMQKLAKEKLQINLAISLHASDDYLRTKIIPVNKKYYLKNLIDAVGDYLKITKRQVMFEYIMIERFNDSMEQAMELADLLKHLPKHLYIINLIQYNPTKGFNPSSELAIKNFKAILDREGIKTTIRLRLGREVKGACGQLVADLEK</sequence>